<dbReference type="AlphaFoldDB" id="A0A6L2M543"/>
<organism evidence="1">
    <name type="scientific">Tanacetum cinerariifolium</name>
    <name type="common">Dalmatian daisy</name>
    <name type="synonym">Chrysanthemum cinerariifolium</name>
    <dbReference type="NCBI Taxonomy" id="118510"/>
    <lineage>
        <taxon>Eukaryota</taxon>
        <taxon>Viridiplantae</taxon>
        <taxon>Streptophyta</taxon>
        <taxon>Embryophyta</taxon>
        <taxon>Tracheophyta</taxon>
        <taxon>Spermatophyta</taxon>
        <taxon>Magnoliopsida</taxon>
        <taxon>eudicotyledons</taxon>
        <taxon>Gunneridae</taxon>
        <taxon>Pentapetalae</taxon>
        <taxon>asterids</taxon>
        <taxon>campanulids</taxon>
        <taxon>Asterales</taxon>
        <taxon>Asteraceae</taxon>
        <taxon>Asteroideae</taxon>
        <taxon>Anthemideae</taxon>
        <taxon>Anthemidinae</taxon>
        <taxon>Tanacetum</taxon>
    </lineage>
</organism>
<evidence type="ECO:0000313" key="1">
    <source>
        <dbReference type="EMBL" id="GEU67435.1"/>
    </source>
</evidence>
<protein>
    <submittedName>
        <fullName evidence="1">Uncharacterized protein</fullName>
    </submittedName>
</protein>
<dbReference type="EMBL" id="BKCJ010005564">
    <property type="protein sequence ID" value="GEU67435.1"/>
    <property type="molecule type" value="Genomic_DNA"/>
</dbReference>
<accession>A0A6L2M543</accession>
<sequence>MEYSPRIPQLLLVMPDAKKDYGKEKLNERIARFSGEVAVIQSEILKRISFVEGIYHYISFCRTSCARNQELMTVVDVDSPKDMKLPQLYSLSNNLNIEYGELNRVVFGLLRYVNKYVDTPREAFEMDK</sequence>
<reference evidence="1" key="1">
    <citation type="journal article" date="2019" name="Sci. Rep.">
        <title>Draft genome of Tanacetum cinerariifolium, the natural source of mosquito coil.</title>
        <authorList>
            <person name="Yamashiro T."/>
            <person name="Shiraishi A."/>
            <person name="Satake H."/>
            <person name="Nakayama K."/>
        </authorList>
    </citation>
    <scope>NUCLEOTIDE SEQUENCE</scope>
</reference>
<gene>
    <name evidence="1" type="ORF">Tci_039413</name>
</gene>
<proteinExistence type="predicted"/>
<name>A0A6L2M543_TANCI</name>
<comment type="caution">
    <text evidence="1">The sequence shown here is derived from an EMBL/GenBank/DDBJ whole genome shotgun (WGS) entry which is preliminary data.</text>
</comment>